<dbReference type="GO" id="GO:0003723">
    <property type="term" value="F:RNA binding"/>
    <property type="evidence" value="ECO:0007669"/>
    <property type="project" value="UniProtKB-KW"/>
</dbReference>
<gene>
    <name evidence="7" type="ORF">METZ01_LOCUS148282</name>
</gene>
<sequence length="152" mass="17778">MNIKAHKENIRGRIKARQNAVQALYQWFITNKNVDEVIAEFENDKHKLAKTDINYFKSLLRGTITNHQKLDSRIINLLDRSVDELDTIERAILHIGCYELEYHDDIPWRSVVNESVELAKIFGAENSYKYINGILDKVAKELRYNETKDLVS</sequence>
<evidence type="ECO:0000259" key="6">
    <source>
        <dbReference type="Pfam" id="PF01029"/>
    </source>
</evidence>
<comment type="similarity">
    <text evidence="1">Belongs to the NusB family.</text>
</comment>
<dbReference type="InterPro" id="IPR035926">
    <property type="entry name" value="NusB-like_sf"/>
</dbReference>
<organism evidence="7">
    <name type="scientific">marine metagenome</name>
    <dbReference type="NCBI Taxonomy" id="408172"/>
    <lineage>
        <taxon>unclassified sequences</taxon>
        <taxon>metagenomes</taxon>
        <taxon>ecological metagenomes</taxon>
    </lineage>
</organism>
<evidence type="ECO:0000256" key="3">
    <source>
        <dbReference type="ARBA" id="ARBA00022884"/>
    </source>
</evidence>
<dbReference type="SUPFAM" id="SSF48013">
    <property type="entry name" value="NusB-like"/>
    <property type="match status" value="1"/>
</dbReference>
<keyword evidence="4" id="KW-0805">Transcription regulation</keyword>
<dbReference type="InterPro" id="IPR006027">
    <property type="entry name" value="NusB_RsmB_TIM44"/>
</dbReference>
<reference evidence="7" key="1">
    <citation type="submission" date="2018-05" db="EMBL/GenBank/DDBJ databases">
        <authorList>
            <person name="Lanie J.A."/>
            <person name="Ng W.-L."/>
            <person name="Kazmierczak K.M."/>
            <person name="Andrzejewski T.M."/>
            <person name="Davidsen T.M."/>
            <person name="Wayne K.J."/>
            <person name="Tettelin H."/>
            <person name="Glass J.I."/>
            <person name="Rusch D."/>
            <person name="Podicherti R."/>
            <person name="Tsui H.-C.T."/>
            <person name="Winkler M.E."/>
        </authorList>
    </citation>
    <scope>NUCLEOTIDE SEQUENCE</scope>
</reference>
<accession>A0A382A1N4</accession>
<dbReference type="PANTHER" id="PTHR11078">
    <property type="entry name" value="N UTILIZATION SUBSTANCE PROTEIN B-RELATED"/>
    <property type="match status" value="1"/>
</dbReference>
<dbReference type="GO" id="GO:0031564">
    <property type="term" value="P:transcription antitermination"/>
    <property type="evidence" value="ECO:0007669"/>
    <property type="project" value="UniProtKB-KW"/>
</dbReference>
<dbReference type="Gene3D" id="1.10.940.10">
    <property type="entry name" value="NusB-like"/>
    <property type="match status" value="1"/>
</dbReference>
<dbReference type="EMBL" id="UINC01023550">
    <property type="protein sequence ID" value="SVA95428.1"/>
    <property type="molecule type" value="Genomic_DNA"/>
</dbReference>
<dbReference type="GO" id="GO:0005829">
    <property type="term" value="C:cytosol"/>
    <property type="evidence" value="ECO:0007669"/>
    <property type="project" value="TreeGrafter"/>
</dbReference>
<dbReference type="HAMAP" id="MF_00073">
    <property type="entry name" value="NusB"/>
    <property type="match status" value="1"/>
</dbReference>
<keyword evidence="2" id="KW-0889">Transcription antitermination</keyword>
<evidence type="ECO:0000313" key="7">
    <source>
        <dbReference type="EMBL" id="SVA95428.1"/>
    </source>
</evidence>
<name>A0A382A1N4_9ZZZZ</name>
<keyword evidence="5" id="KW-0804">Transcription</keyword>
<dbReference type="GO" id="GO:0006353">
    <property type="term" value="P:DNA-templated transcription termination"/>
    <property type="evidence" value="ECO:0007669"/>
    <property type="project" value="InterPro"/>
</dbReference>
<dbReference type="Pfam" id="PF01029">
    <property type="entry name" value="NusB"/>
    <property type="match status" value="1"/>
</dbReference>
<evidence type="ECO:0000256" key="5">
    <source>
        <dbReference type="ARBA" id="ARBA00023163"/>
    </source>
</evidence>
<dbReference type="InterPro" id="IPR011605">
    <property type="entry name" value="NusB_fam"/>
</dbReference>
<dbReference type="PANTHER" id="PTHR11078:SF3">
    <property type="entry name" value="ANTITERMINATION NUSB DOMAIN-CONTAINING PROTEIN"/>
    <property type="match status" value="1"/>
</dbReference>
<keyword evidence="3" id="KW-0694">RNA-binding</keyword>
<evidence type="ECO:0000256" key="2">
    <source>
        <dbReference type="ARBA" id="ARBA00022814"/>
    </source>
</evidence>
<feature type="domain" description="NusB/RsmB/TIM44" evidence="6">
    <location>
        <begin position="15"/>
        <end position="140"/>
    </location>
</feature>
<dbReference type="NCBIfam" id="TIGR01951">
    <property type="entry name" value="nusB"/>
    <property type="match status" value="1"/>
</dbReference>
<protein>
    <recommendedName>
        <fullName evidence="6">NusB/RsmB/TIM44 domain-containing protein</fullName>
    </recommendedName>
</protein>
<evidence type="ECO:0000256" key="1">
    <source>
        <dbReference type="ARBA" id="ARBA00005952"/>
    </source>
</evidence>
<proteinExistence type="inferred from homology"/>
<evidence type="ECO:0000256" key="4">
    <source>
        <dbReference type="ARBA" id="ARBA00023015"/>
    </source>
</evidence>
<dbReference type="AlphaFoldDB" id="A0A382A1N4"/>